<name>A0A919P3C3_9CELL</name>
<feature type="transmembrane region" description="Helical" evidence="7">
    <location>
        <begin position="256"/>
        <end position="276"/>
    </location>
</feature>
<dbReference type="RefSeq" id="WP_203757279.1">
    <property type="nucleotide sequence ID" value="NZ_BONK01000011.1"/>
</dbReference>
<feature type="transmembrane region" description="Helical" evidence="7">
    <location>
        <begin position="118"/>
        <end position="140"/>
    </location>
</feature>
<keyword evidence="3" id="KW-0808">Transferase</keyword>
<dbReference type="PANTHER" id="PTHR30589:SF0">
    <property type="entry name" value="PHOSPHATIDYLGLYCEROL--PROLIPOPROTEIN DIACYLGLYCERYL TRANSFERASE"/>
    <property type="match status" value="1"/>
</dbReference>
<evidence type="ECO:0000256" key="1">
    <source>
        <dbReference type="ARBA" id="ARBA00007150"/>
    </source>
</evidence>
<dbReference type="InterPro" id="IPR001640">
    <property type="entry name" value="Lgt"/>
</dbReference>
<evidence type="ECO:0000256" key="2">
    <source>
        <dbReference type="ARBA" id="ARBA00022475"/>
    </source>
</evidence>
<feature type="transmembrane region" description="Helical" evidence="7">
    <location>
        <begin position="231"/>
        <end position="250"/>
    </location>
</feature>
<comment type="similarity">
    <text evidence="1">Belongs to the Lgt family.</text>
</comment>
<dbReference type="GO" id="GO:0042158">
    <property type="term" value="P:lipoprotein biosynthetic process"/>
    <property type="evidence" value="ECO:0007669"/>
    <property type="project" value="InterPro"/>
</dbReference>
<dbReference type="EMBL" id="BONK01000011">
    <property type="protein sequence ID" value="GIG22488.1"/>
    <property type="molecule type" value="Genomic_DNA"/>
</dbReference>
<keyword evidence="5 7" id="KW-1133">Transmembrane helix</keyword>
<comment type="caution">
    <text evidence="8">The sequence shown here is derived from an EMBL/GenBank/DDBJ whole genome shotgun (WGS) entry which is preliminary data.</text>
</comment>
<feature type="transmembrane region" description="Helical" evidence="7">
    <location>
        <begin position="57"/>
        <end position="76"/>
    </location>
</feature>
<evidence type="ECO:0000313" key="8">
    <source>
        <dbReference type="EMBL" id="GIG22488.1"/>
    </source>
</evidence>
<sequence length="392" mass="40354">MTVDSTVDAGPLDRLPRTALRLGPWTVAPFAFCVGAGFATGGTLATVLAAATGRSPGLMAAILLGAVVAFFVVGLATKVVYGDEVYVFFHHALATVGAAVVVIWAAGAPVLPYLDLTVAGTLGALIVVKLGCLFVGCCYGRPAHRGIRYRPTHAEAGFPSCYVGVRTFPVQVVEAGWAVCMTVVTAGVVLAGGPAGSGLTVGVTGYAVGRLFTEPLRGDSGRAYLLGLSQAQWLSVVVLAAVGVLTALQVLPWTGWQLGVAVVGLVLTAAVGTYRLSRRRGLWQLATPRRLREFAELLDHLDAVLAVDGAGPHVHATSAGLLVSAARTDDGAQRLRHYTVSSHDGRLTERAMTDLADLVGILRCAGGTPVVIASATGTCHLLMADPVGGLTA</sequence>
<evidence type="ECO:0000256" key="7">
    <source>
        <dbReference type="SAM" id="Phobius"/>
    </source>
</evidence>
<dbReference type="PANTHER" id="PTHR30589">
    <property type="entry name" value="PROLIPOPROTEIN DIACYLGLYCERYL TRANSFERASE"/>
    <property type="match status" value="1"/>
</dbReference>
<dbReference type="GO" id="GO:0008961">
    <property type="term" value="F:phosphatidylglycerol-prolipoprotein diacylglyceryl transferase activity"/>
    <property type="evidence" value="ECO:0007669"/>
    <property type="project" value="InterPro"/>
</dbReference>
<evidence type="ECO:0000313" key="9">
    <source>
        <dbReference type="Proteomes" id="UP000632740"/>
    </source>
</evidence>
<gene>
    <name evidence="8" type="ORF">Cch01nite_32120</name>
</gene>
<keyword evidence="2" id="KW-1003">Cell membrane</keyword>
<evidence type="ECO:0000256" key="4">
    <source>
        <dbReference type="ARBA" id="ARBA00022692"/>
    </source>
</evidence>
<feature type="transmembrane region" description="Helical" evidence="7">
    <location>
        <begin position="27"/>
        <end position="51"/>
    </location>
</feature>
<proteinExistence type="inferred from homology"/>
<dbReference type="Proteomes" id="UP000632740">
    <property type="component" value="Unassembled WGS sequence"/>
</dbReference>
<accession>A0A919P3C3</accession>
<evidence type="ECO:0000256" key="3">
    <source>
        <dbReference type="ARBA" id="ARBA00022679"/>
    </source>
</evidence>
<feature type="transmembrane region" description="Helical" evidence="7">
    <location>
        <begin position="88"/>
        <end position="106"/>
    </location>
</feature>
<reference evidence="8" key="1">
    <citation type="submission" date="2021-01" db="EMBL/GenBank/DDBJ databases">
        <title>Whole genome shotgun sequence of Cellulomonas chitinilytica NBRC 110799.</title>
        <authorList>
            <person name="Komaki H."/>
            <person name="Tamura T."/>
        </authorList>
    </citation>
    <scope>NUCLEOTIDE SEQUENCE</scope>
    <source>
        <strain evidence="8">NBRC 110799</strain>
    </source>
</reference>
<keyword evidence="6 7" id="KW-0472">Membrane</keyword>
<keyword evidence="4 7" id="KW-0812">Transmembrane</keyword>
<dbReference type="Pfam" id="PF01790">
    <property type="entry name" value="LGT"/>
    <property type="match status" value="1"/>
</dbReference>
<evidence type="ECO:0000256" key="5">
    <source>
        <dbReference type="ARBA" id="ARBA00022989"/>
    </source>
</evidence>
<protein>
    <submittedName>
        <fullName evidence="8">Uncharacterized protein</fullName>
    </submittedName>
</protein>
<keyword evidence="9" id="KW-1185">Reference proteome</keyword>
<dbReference type="GO" id="GO:0005886">
    <property type="term" value="C:plasma membrane"/>
    <property type="evidence" value="ECO:0007669"/>
    <property type="project" value="InterPro"/>
</dbReference>
<evidence type="ECO:0000256" key="6">
    <source>
        <dbReference type="ARBA" id="ARBA00023136"/>
    </source>
</evidence>
<dbReference type="AlphaFoldDB" id="A0A919P3C3"/>
<organism evidence="8 9">
    <name type="scientific">Cellulomonas chitinilytica</name>
    <dbReference type="NCBI Taxonomy" id="398759"/>
    <lineage>
        <taxon>Bacteria</taxon>
        <taxon>Bacillati</taxon>
        <taxon>Actinomycetota</taxon>
        <taxon>Actinomycetes</taxon>
        <taxon>Micrococcales</taxon>
        <taxon>Cellulomonadaceae</taxon>
        <taxon>Cellulomonas</taxon>
    </lineage>
</organism>